<protein>
    <submittedName>
        <fullName evidence="4">CsbD family protein</fullName>
    </submittedName>
</protein>
<dbReference type="Pfam" id="PF05532">
    <property type="entry name" value="CsbD"/>
    <property type="match status" value="1"/>
</dbReference>
<name>A0ABV9YII2_9PSEU</name>
<proteinExistence type="inferred from homology"/>
<dbReference type="RefSeq" id="WP_378035036.1">
    <property type="nucleotide sequence ID" value="NZ_JBHSIV010000004.1"/>
</dbReference>
<evidence type="ECO:0000259" key="3">
    <source>
        <dbReference type="Pfam" id="PF05532"/>
    </source>
</evidence>
<sequence length="57" mass="6148">MSESKKADNKAEELVGKVKETVGRTVGNEKLEAEGRAEQGKANVKQAGEKIKDAFKS</sequence>
<comment type="similarity">
    <text evidence="1">Belongs to the UPF0337 (CsbD) family.</text>
</comment>
<dbReference type="Proteomes" id="UP001595947">
    <property type="component" value="Unassembled WGS sequence"/>
</dbReference>
<evidence type="ECO:0000256" key="2">
    <source>
        <dbReference type="SAM" id="MobiDB-lite"/>
    </source>
</evidence>
<dbReference type="InterPro" id="IPR008462">
    <property type="entry name" value="CsbD"/>
</dbReference>
<keyword evidence="5" id="KW-1185">Reference proteome</keyword>
<evidence type="ECO:0000313" key="5">
    <source>
        <dbReference type="Proteomes" id="UP001595947"/>
    </source>
</evidence>
<evidence type="ECO:0000313" key="4">
    <source>
        <dbReference type="EMBL" id="MFC5061686.1"/>
    </source>
</evidence>
<dbReference type="Gene3D" id="1.10.1470.10">
    <property type="entry name" value="YjbJ"/>
    <property type="match status" value="1"/>
</dbReference>
<organism evidence="4 5">
    <name type="scientific">Actinomycetospora atypica</name>
    <dbReference type="NCBI Taxonomy" id="1290095"/>
    <lineage>
        <taxon>Bacteria</taxon>
        <taxon>Bacillati</taxon>
        <taxon>Actinomycetota</taxon>
        <taxon>Actinomycetes</taxon>
        <taxon>Pseudonocardiales</taxon>
        <taxon>Pseudonocardiaceae</taxon>
        <taxon>Actinomycetospora</taxon>
    </lineage>
</organism>
<feature type="compositionally biased region" description="Basic and acidic residues" evidence="2">
    <location>
        <begin position="29"/>
        <end position="39"/>
    </location>
</feature>
<feature type="domain" description="CsbD-like" evidence="3">
    <location>
        <begin position="6"/>
        <end position="57"/>
    </location>
</feature>
<dbReference type="InterPro" id="IPR036629">
    <property type="entry name" value="YjbJ_sf"/>
</dbReference>
<evidence type="ECO:0000256" key="1">
    <source>
        <dbReference type="ARBA" id="ARBA00009129"/>
    </source>
</evidence>
<dbReference type="EMBL" id="JBHSIV010000004">
    <property type="protein sequence ID" value="MFC5061686.1"/>
    <property type="molecule type" value="Genomic_DNA"/>
</dbReference>
<gene>
    <name evidence="4" type="ORF">ACFPBZ_05685</name>
</gene>
<feature type="region of interest" description="Disordered" evidence="2">
    <location>
        <begin position="29"/>
        <end position="57"/>
    </location>
</feature>
<feature type="compositionally biased region" description="Basic and acidic residues" evidence="2">
    <location>
        <begin position="47"/>
        <end position="57"/>
    </location>
</feature>
<dbReference type="SUPFAM" id="SSF69047">
    <property type="entry name" value="Hypothetical protein YjbJ"/>
    <property type="match status" value="1"/>
</dbReference>
<accession>A0ABV9YII2</accession>
<reference evidence="5" key="1">
    <citation type="journal article" date="2019" name="Int. J. Syst. Evol. Microbiol.">
        <title>The Global Catalogue of Microorganisms (GCM) 10K type strain sequencing project: providing services to taxonomists for standard genome sequencing and annotation.</title>
        <authorList>
            <consortium name="The Broad Institute Genomics Platform"/>
            <consortium name="The Broad Institute Genome Sequencing Center for Infectious Disease"/>
            <person name="Wu L."/>
            <person name="Ma J."/>
        </authorList>
    </citation>
    <scope>NUCLEOTIDE SEQUENCE [LARGE SCALE GENOMIC DNA]</scope>
    <source>
        <strain evidence="5">CGMCC 4.7093</strain>
    </source>
</reference>
<comment type="caution">
    <text evidence="4">The sequence shown here is derived from an EMBL/GenBank/DDBJ whole genome shotgun (WGS) entry which is preliminary data.</text>
</comment>